<proteinExistence type="predicted"/>
<protein>
    <submittedName>
        <fullName evidence="1">Uncharacterized protein</fullName>
    </submittedName>
</protein>
<name>A0A3L6EF02_MAIZE</name>
<dbReference type="AlphaFoldDB" id="A0A3L6EF02"/>
<gene>
    <name evidence="1" type="ORF">Zm00014a_007195</name>
</gene>
<comment type="caution">
    <text evidence="1">The sequence shown here is derived from an EMBL/GenBank/DDBJ whole genome shotgun (WGS) entry which is preliminary data.</text>
</comment>
<evidence type="ECO:0000313" key="2">
    <source>
        <dbReference type="Proteomes" id="UP000251960"/>
    </source>
</evidence>
<dbReference type="EMBL" id="NCVQ01000007">
    <property type="protein sequence ID" value="PWZ19178.1"/>
    <property type="molecule type" value="Genomic_DNA"/>
</dbReference>
<reference evidence="1 2" key="1">
    <citation type="journal article" date="2018" name="Nat. Genet.">
        <title>Extensive intraspecific gene order and gene structural variations between Mo17 and other maize genomes.</title>
        <authorList>
            <person name="Sun S."/>
            <person name="Zhou Y."/>
            <person name="Chen J."/>
            <person name="Shi J."/>
            <person name="Zhao H."/>
            <person name="Zhao H."/>
            <person name="Song W."/>
            <person name="Zhang M."/>
            <person name="Cui Y."/>
            <person name="Dong X."/>
            <person name="Liu H."/>
            <person name="Ma X."/>
            <person name="Jiao Y."/>
            <person name="Wang B."/>
            <person name="Wei X."/>
            <person name="Stein J.C."/>
            <person name="Glaubitz J.C."/>
            <person name="Lu F."/>
            <person name="Yu G."/>
            <person name="Liang C."/>
            <person name="Fengler K."/>
            <person name="Li B."/>
            <person name="Rafalski A."/>
            <person name="Schnable P.S."/>
            <person name="Ware D.H."/>
            <person name="Buckler E.S."/>
            <person name="Lai J."/>
        </authorList>
    </citation>
    <scope>NUCLEOTIDE SEQUENCE [LARGE SCALE GENOMIC DNA]</scope>
    <source>
        <strain evidence="2">cv. Missouri 17</strain>
        <tissue evidence="1">Seedling</tissue>
    </source>
</reference>
<accession>A0A3L6EF02</accession>
<sequence>MHVHHQQPSTTASVELQKQQQQAALFTI</sequence>
<organism evidence="1 2">
    <name type="scientific">Zea mays</name>
    <name type="common">Maize</name>
    <dbReference type="NCBI Taxonomy" id="4577"/>
    <lineage>
        <taxon>Eukaryota</taxon>
        <taxon>Viridiplantae</taxon>
        <taxon>Streptophyta</taxon>
        <taxon>Embryophyta</taxon>
        <taxon>Tracheophyta</taxon>
        <taxon>Spermatophyta</taxon>
        <taxon>Magnoliopsida</taxon>
        <taxon>Liliopsida</taxon>
        <taxon>Poales</taxon>
        <taxon>Poaceae</taxon>
        <taxon>PACMAD clade</taxon>
        <taxon>Panicoideae</taxon>
        <taxon>Andropogonodae</taxon>
        <taxon>Andropogoneae</taxon>
        <taxon>Tripsacinae</taxon>
        <taxon>Zea</taxon>
    </lineage>
</organism>
<dbReference type="Proteomes" id="UP000251960">
    <property type="component" value="Chromosome 6"/>
</dbReference>
<evidence type="ECO:0000313" key="1">
    <source>
        <dbReference type="EMBL" id="PWZ19178.1"/>
    </source>
</evidence>